<keyword evidence="4" id="KW-0804">Transcription</keyword>
<dbReference type="InterPro" id="IPR005119">
    <property type="entry name" value="LysR_subst-bd"/>
</dbReference>
<evidence type="ECO:0000256" key="1">
    <source>
        <dbReference type="ARBA" id="ARBA00009437"/>
    </source>
</evidence>
<organism evidence="6 7">
    <name type="scientific">Paralcaligenes ureilyticus</name>
    <dbReference type="NCBI Taxonomy" id="627131"/>
    <lineage>
        <taxon>Bacteria</taxon>
        <taxon>Pseudomonadati</taxon>
        <taxon>Pseudomonadota</taxon>
        <taxon>Betaproteobacteria</taxon>
        <taxon>Burkholderiales</taxon>
        <taxon>Alcaligenaceae</taxon>
        <taxon>Paralcaligenes</taxon>
    </lineage>
</organism>
<dbReference type="SUPFAM" id="SSF46785">
    <property type="entry name" value="Winged helix' DNA-binding domain"/>
    <property type="match status" value="1"/>
</dbReference>
<dbReference type="Pfam" id="PF00126">
    <property type="entry name" value="HTH_1"/>
    <property type="match status" value="1"/>
</dbReference>
<sequence>MLTSSPLMLFTQHTVDKAGSDTTQHLKFNLRQVRAFLAVAGELHFRRAADRLFISQSALSRSILALETAVGTPLLERSTRQVQLTDAGLAFAEECRQALSYLERASRVANAAAEGRRGRLRIGYMSFAISGGLPALLREYWKQFPDVVTDLEYAPSAQLRSAVLDGSIDIGFVIGKVQNSRIRNTLLETNDFVALLPDTHPLASRAQLRLADLASEPFILGTEGSFGTFRKLLFNVCYEAGFYPNIVQEASNTSGIFGMVAAGIGVSLYAGCARNDSRAGVVVKPVADVTEVIPTFAIWEASNSSKVLQQFTEFLKNYTAAAGSCGAPEAA</sequence>
<dbReference type="PROSITE" id="PS50931">
    <property type="entry name" value="HTH_LYSR"/>
    <property type="match status" value="1"/>
</dbReference>
<accession>A0A4R3MC14</accession>
<dbReference type="PANTHER" id="PTHR30346">
    <property type="entry name" value="TRANSCRIPTIONAL DUAL REGULATOR HCAR-RELATED"/>
    <property type="match status" value="1"/>
</dbReference>
<name>A0A4R3MC14_9BURK</name>
<keyword evidence="3" id="KW-0238">DNA-binding</keyword>
<dbReference type="GO" id="GO:0003700">
    <property type="term" value="F:DNA-binding transcription factor activity"/>
    <property type="evidence" value="ECO:0007669"/>
    <property type="project" value="InterPro"/>
</dbReference>
<evidence type="ECO:0000256" key="3">
    <source>
        <dbReference type="ARBA" id="ARBA00023125"/>
    </source>
</evidence>
<keyword evidence="2" id="KW-0805">Transcription regulation</keyword>
<dbReference type="InterPro" id="IPR000847">
    <property type="entry name" value="LysR_HTH_N"/>
</dbReference>
<evidence type="ECO:0000256" key="2">
    <source>
        <dbReference type="ARBA" id="ARBA00023015"/>
    </source>
</evidence>
<proteinExistence type="inferred from homology"/>
<protein>
    <submittedName>
        <fullName evidence="6">LysR family transcriptional regulator</fullName>
    </submittedName>
</protein>
<keyword evidence="7" id="KW-1185">Reference proteome</keyword>
<dbReference type="Gene3D" id="1.10.10.10">
    <property type="entry name" value="Winged helix-like DNA-binding domain superfamily/Winged helix DNA-binding domain"/>
    <property type="match status" value="1"/>
</dbReference>
<dbReference type="GO" id="GO:0003677">
    <property type="term" value="F:DNA binding"/>
    <property type="evidence" value="ECO:0007669"/>
    <property type="project" value="UniProtKB-KW"/>
</dbReference>
<reference evidence="6 7" key="1">
    <citation type="submission" date="2019-03" db="EMBL/GenBank/DDBJ databases">
        <title>Genomic Encyclopedia of Type Strains, Phase IV (KMG-IV): sequencing the most valuable type-strain genomes for metagenomic binning, comparative biology and taxonomic classification.</title>
        <authorList>
            <person name="Goeker M."/>
        </authorList>
    </citation>
    <scope>NUCLEOTIDE SEQUENCE [LARGE SCALE GENOMIC DNA]</scope>
    <source>
        <strain evidence="6 7">DSM 24591</strain>
    </source>
</reference>
<evidence type="ECO:0000259" key="5">
    <source>
        <dbReference type="PROSITE" id="PS50931"/>
    </source>
</evidence>
<dbReference type="PANTHER" id="PTHR30346:SF28">
    <property type="entry name" value="HTH-TYPE TRANSCRIPTIONAL REGULATOR CYNR"/>
    <property type="match status" value="1"/>
</dbReference>
<dbReference type="CDD" id="cd08414">
    <property type="entry name" value="PBP2_LTTR_aromatics_like"/>
    <property type="match status" value="1"/>
</dbReference>
<gene>
    <name evidence="6" type="ORF">EDC26_101329</name>
</gene>
<dbReference type="InterPro" id="IPR036388">
    <property type="entry name" value="WH-like_DNA-bd_sf"/>
</dbReference>
<dbReference type="EMBL" id="SMAJ01000001">
    <property type="protein sequence ID" value="TCT11101.1"/>
    <property type="molecule type" value="Genomic_DNA"/>
</dbReference>
<feature type="domain" description="HTH lysR-type" evidence="5">
    <location>
        <begin position="28"/>
        <end position="85"/>
    </location>
</feature>
<comment type="similarity">
    <text evidence="1">Belongs to the LysR transcriptional regulatory family.</text>
</comment>
<dbReference type="RefSeq" id="WP_165930872.1">
    <property type="nucleotide sequence ID" value="NZ_SMAJ01000001.1"/>
</dbReference>
<dbReference type="PRINTS" id="PR00039">
    <property type="entry name" value="HTHLYSR"/>
</dbReference>
<dbReference type="FunFam" id="1.10.10.10:FF:000001">
    <property type="entry name" value="LysR family transcriptional regulator"/>
    <property type="match status" value="1"/>
</dbReference>
<comment type="caution">
    <text evidence="6">The sequence shown here is derived from an EMBL/GenBank/DDBJ whole genome shotgun (WGS) entry which is preliminary data.</text>
</comment>
<evidence type="ECO:0000313" key="6">
    <source>
        <dbReference type="EMBL" id="TCT11101.1"/>
    </source>
</evidence>
<dbReference type="GO" id="GO:0032993">
    <property type="term" value="C:protein-DNA complex"/>
    <property type="evidence" value="ECO:0007669"/>
    <property type="project" value="TreeGrafter"/>
</dbReference>
<dbReference type="Gene3D" id="3.40.190.10">
    <property type="entry name" value="Periplasmic binding protein-like II"/>
    <property type="match status" value="2"/>
</dbReference>
<evidence type="ECO:0000313" key="7">
    <source>
        <dbReference type="Proteomes" id="UP000295525"/>
    </source>
</evidence>
<dbReference type="AlphaFoldDB" id="A0A4R3MC14"/>
<dbReference type="Proteomes" id="UP000295525">
    <property type="component" value="Unassembled WGS sequence"/>
</dbReference>
<evidence type="ECO:0000256" key="4">
    <source>
        <dbReference type="ARBA" id="ARBA00023163"/>
    </source>
</evidence>
<dbReference type="Pfam" id="PF03466">
    <property type="entry name" value="LysR_substrate"/>
    <property type="match status" value="1"/>
</dbReference>
<dbReference type="SUPFAM" id="SSF53850">
    <property type="entry name" value="Periplasmic binding protein-like II"/>
    <property type="match status" value="1"/>
</dbReference>
<dbReference type="InterPro" id="IPR036390">
    <property type="entry name" value="WH_DNA-bd_sf"/>
</dbReference>